<protein>
    <recommendedName>
        <fullName evidence="4">L1 transposable element RRM domain-containing protein</fullName>
    </recommendedName>
</protein>
<proteinExistence type="predicted"/>
<dbReference type="Gene3D" id="3.30.250.20">
    <property type="entry name" value="L1 transposable element, C-terminal domain"/>
    <property type="match status" value="1"/>
</dbReference>
<evidence type="ECO:0000313" key="2">
    <source>
        <dbReference type="EMBL" id="KAJ1164964.1"/>
    </source>
</evidence>
<gene>
    <name evidence="2" type="ORF">NDU88_005394</name>
</gene>
<evidence type="ECO:0000313" key="3">
    <source>
        <dbReference type="Proteomes" id="UP001066276"/>
    </source>
</evidence>
<feature type="region of interest" description="Disordered" evidence="1">
    <location>
        <begin position="36"/>
        <end position="57"/>
    </location>
</feature>
<dbReference type="EMBL" id="JANPWB010000008">
    <property type="protein sequence ID" value="KAJ1164964.1"/>
    <property type="molecule type" value="Genomic_DNA"/>
</dbReference>
<keyword evidence="3" id="KW-1185">Reference proteome</keyword>
<accession>A0AAV7SLT1</accession>
<dbReference type="InterPro" id="IPR042566">
    <property type="entry name" value="L1_C"/>
</dbReference>
<name>A0AAV7SLT1_PLEWA</name>
<sequence>MTRDGGPKAWAVAKHTKGAKSKLLTPALDRVSQVEQRVSDLEDTNNQVETTTSRVQSELEDLQNKMDKMEKRSRRSNLRFVGVPEEMEAGSSVTKVVSELIGKIVLPDRAKPEGDLSIMIAHRVPFVRPVNSKYPRTILVNFGDFRIKEQIILQARKVRKLKLDDSSSFPVFPDMSVTAAHRRREFVRLIDDFKRWGAPAGIVQLAKLKVLHKGQVKVFQNVQEARNFLQHVKKQGNS</sequence>
<dbReference type="Proteomes" id="UP001066276">
    <property type="component" value="Chromosome 4_2"/>
</dbReference>
<dbReference type="AlphaFoldDB" id="A0AAV7SLT1"/>
<feature type="compositionally biased region" description="Polar residues" evidence="1">
    <location>
        <begin position="44"/>
        <end position="56"/>
    </location>
</feature>
<reference evidence="2" key="1">
    <citation type="journal article" date="2022" name="bioRxiv">
        <title>Sequencing and chromosome-scale assembly of the giantPleurodeles waltlgenome.</title>
        <authorList>
            <person name="Brown T."/>
            <person name="Elewa A."/>
            <person name="Iarovenko S."/>
            <person name="Subramanian E."/>
            <person name="Araus A.J."/>
            <person name="Petzold A."/>
            <person name="Susuki M."/>
            <person name="Suzuki K.-i.T."/>
            <person name="Hayashi T."/>
            <person name="Toyoda A."/>
            <person name="Oliveira C."/>
            <person name="Osipova E."/>
            <person name="Leigh N.D."/>
            <person name="Simon A."/>
            <person name="Yun M.H."/>
        </authorList>
    </citation>
    <scope>NUCLEOTIDE SEQUENCE</scope>
    <source>
        <strain evidence="2">20211129_DDA</strain>
        <tissue evidence="2">Liver</tissue>
    </source>
</reference>
<evidence type="ECO:0000256" key="1">
    <source>
        <dbReference type="SAM" id="MobiDB-lite"/>
    </source>
</evidence>
<organism evidence="2 3">
    <name type="scientific">Pleurodeles waltl</name>
    <name type="common">Iberian ribbed newt</name>
    <dbReference type="NCBI Taxonomy" id="8319"/>
    <lineage>
        <taxon>Eukaryota</taxon>
        <taxon>Metazoa</taxon>
        <taxon>Chordata</taxon>
        <taxon>Craniata</taxon>
        <taxon>Vertebrata</taxon>
        <taxon>Euteleostomi</taxon>
        <taxon>Amphibia</taxon>
        <taxon>Batrachia</taxon>
        <taxon>Caudata</taxon>
        <taxon>Salamandroidea</taxon>
        <taxon>Salamandridae</taxon>
        <taxon>Pleurodelinae</taxon>
        <taxon>Pleurodeles</taxon>
    </lineage>
</organism>
<dbReference type="PANTHER" id="PTHR11505">
    <property type="entry name" value="L1 TRANSPOSABLE ELEMENT-RELATED"/>
    <property type="match status" value="1"/>
</dbReference>
<evidence type="ECO:0008006" key="4">
    <source>
        <dbReference type="Google" id="ProtNLM"/>
    </source>
</evidence>
<dbReference type="Gene3D" id="3.30.70.1820">
    <property type="entry name" value="L1 transposable element, RRM domain"/>
    <property type="match status" value="1"/>
</dbReference>
<comment type="caution">
    <text evidence="2">The sequence shown here is derived from an EMBL/GenBank/DDBJ whole genome shotgun (WGS) entry which is preliminary data.</text>
</comment>
<dbReference type="InterPro" id="IPR004244">
    <property type="entry name" value="Transposase_22"/>
</dbReference>